<evidence type="ECO:0008006" key="3">
    <source>
        <dbReference type="Google" id="ProtNLM"/>
    </source>
</evidence>
<reference evidence="1 2" key="1">
    <citation type="submission" date="2013-09" db="EMBL/GenBank/DDBJ databases">
        <title>High correlation between genotypes and phenotypes of environmental bacteria Comamonas testosteroni strains.</title>
        <authorList>
            <person name="Liu L."/>
            <person name="Zhu W."/>
            <person name="Xia X."/>
            <person name="Xu B."/>
            <person name="Luo M."/>
            <person name="Wang G."/>
        </authorList>
    </citation>
    <scope>NUCLEOTIDE SEQUENCE [LARGE SCALE GENOMIC DNA]</scope>
    <source>
        <strain evidence="1 2">DF2</strain>
    </source>
</reference>
<sequence>MVRDVGMGSDFKQLLASIDKDQLAKIIDRQTAQSCGLTLDEYEALMAYNKSLQEEGALYLGKPVCEWPALVFNWDYSQAGQHFAMDGVTAQAMLEMYPNGLRMGHMPLREFDQNLARYCRRDSEKELWSLGSDWRLAQVIAHLRRGMPMTPPLVIRVKDEAFFSGGNHRYAAAKAVGLAVIPFYVNEDDVAEIEEILNVTWGQPR</sequence>
<protein>
    <recommendedName>
        <fullName evidence="3">ParB/Sulfiredoxin domain-containing protein</fullName>
    </recommendedName>
</protein>
<gene>
    <name evidence="1" type="ORF">P608_18170</name>
</gene>
<dbReference type="EMBL" id="AWTP01000123">
    <property type="protein sequence ID" value="KGH08297.1"/>
    <property type="molecule type" value="Genomic_DNA"/>
</dbReference>
<dbReference type="AlphaFoldDB" id="A0A0E3BRK8"/>
<dbReference type="SUPFAM" id="SSF110849">
    <property type="entry name" value="ParB/Sulfiredoxin"/>
    <property type="match status" value="1"/>
</dbReference>
<keyword evidence="2" id="KW-1185">Reference proteome</keyword>
<evidence type="ECO:0000313" key="2">
    <source>
        <dbReference type="Proteomes" id="UP000029549"/>
    </source>
</evidence>
<organism evidence="1 2">
    <name type="scientific">Comamonas thiooxydans</name>
    <dbReference type="NCBI Taxonomy" id="363952"/>
    <lineage>
        <taxon>Bacteria</taxon>
        <taxon>Pseudomonadati</taxon>
        <taxon>Pseudomonadota</taxon>
        <taxon>Betaproteobacteria</taxon>
        <taxon>Burkholderiales</taxon>
        <taxon>Comamonadaceae</taxon>
        <taxon>Comamonas</taxon>
    </lineage>
</organism>
<dbReference type="InterPro" id="IPR036086">
    <property type="entry name" value="ParB/Sulfiredoxin_sf"/>
</dbReference>
<proteinExistence type="predicted"/>
<evidence type="ECO:0000313" key="1">
    <source>
        <dbReference type="EMBL" id="KGH08297.1"/>
    </source>
</evidence>
<name>A0A0E3BRK8_9BURK</name>
<dbReference type="Proteomes" id="UP000029549">
    <property type="component" value="Unassembled WGS sequence"/>
</dbReference>
<comment type="caution">
    <text evidence="1">The sequence shown here is derived from an EMBL/GenBank/DDBJ whole genome shotgun (WGS) entry which is preliminary data.</text>
</comment>
<accession>A0A0E3BRK8</accession>